<dbReference type="EMBL" id="AORC01000013">
    <property type="protein sequence ID" value="EYT48692.1"/>
    <property type="molecule type" value="Genomic_DNA"/>
</dbReference>
<accession>A0A022KVK0</accession>
<evidence type="ECO:0000256" key="1">
    <source>
        <dbReference type="PROSITE-ProRule" id="PRU00325"/>
    </source>
</evidence>
<reference evidence="4 5" key="1">
    <citation type="journal article" date="2013" name="Genome Announc.">
        <title>Draft genome sequence of an Actinobacterium, Brachybacterium muris strain UCD-AY4.</title>
        <authorList>
            <person name="Lo J.R."/>
            <person name="Lang J.M."/>
            <person name="Darling A.E."/>
            <person name="Eisen J.A."/>
            <person name="Coil D.A."/>
        </authorList>
    </citation>
    <scope>NUCLEOTIDE SEQUENCE [LARGE SCALE GENOMIC DNA]</scope>
    <source>
        <strain evidence="4 5">UCD-AY4</strain>
    </source>
</reference>
<dbReference type="OrthoDB" id="188274at2"/>
<sequence>MSIQLRSRRGPIGVGWHAVALRRAIESLLGGSRASGGRADARAGRVAWIDVTRGAARGAVQDSDGELYRPQLDLTPYSAPDREAFLAVARAHPELPARMAAGEYPQLVEKELSAHEVSLLPRGPSELSHDCSCLDWPGPCRHVAALVYVLVEAVDEKPLTLLTLRGLRIEDLVAPAAGTSARSAPAAPQDATPTAPSPGAGDNTPSPDDATGDSIGTGGSVGTADSTDGRDGDAGEDSGSVDGSARPSPGFDPSRADPSLLAAVLGEHAAALIAAFYQQGSQDDEPPHPLR</sequence>
<keyword evidence="1" id="KW-0479">Metal-binding</keyword>
<dbReference type="RefSeq" id="WP_017824796.1">
    <property type="nucleotide sequence ID" value="NZ_KB403092.1"/>
</dbReference>
<gene>
    <name evidence="4" type="ORF">D641_0110810</name>
</gene>
<dbReference type="PANTHER" id="PTHR38133:SF1">
    <property type="entry name" value="SLR1429 PROTEIN"/>
    <property type="match status" value="1"/>
</dbReference>
<dbReference type="PANTHER" id="PTHR38133">
    <property type="entry name" value="SLR1429 PROTEIN"/>
    <property type="match status" value="1"/>
</dbReference>
<organism evidence="4 5">
    <name type="scientific">Brachybacterium muris UCD-AY4</name>
    <dbReference type="NCBI Taxonomy" id="1249481"/>
    <lineage>
        <taxon>Bacteria</taxon>
        <taxon>Bacillati</taxon>
        <taxon>Actinomycetota</taxon>
        <taxon>Actinomycetes</taxon>
        <taxon>Micrococcales</taxon>
        <taxon>Dermabacteraceae</taxon>
        <taxon>Brachybacterium</taxon>
    </lineage>
</organism>
<dbReference type="InterPro" id="IPR007527">
    <property type="entry name" value="Znf_SWIM"/>
</dbReference>
<feature type="compositionally biased region" description="Low complexity" evidence="2">
    <location>
        <begin position="179"/>
        <end position="198"/>
    </location>
</feature>
<feature type="domain" description="SWIM-type" evidence="3">
    <location>
        <begin position="115"/>
        <end position="151"/>
    </location>
</feature>
<evidence type="ECO:0000313" key="4">
    <source>
        <dbReference type="EMBL" id="EYT48692.1"/>
    </source>
</evidence>
<keyword evidence="5" id="KW-1185">Reference proteome</keyword>
<keyword evidence="1" id="KW-0862">Zinc</keyword>
<evidence type="ECO:0000256" key="2">
    <source>
        <dbReference type="SAM" id="MobiDB-lite"/>
    </source>
</evidence>
<proteinExistence type="predicted"/>
<evidence type="ECO:0000313" key="5">
    <source>
        <dbReference type="Proteomes" id="UP000019754"/>
    </source>
</evidence>
<feature type="region of interest" description="Disordered" evidence="2">
    <location>
        <begin position="179"/>
        <end position="259"/>
    </location>
</feature>
<dbReference type="HOGENOM" id="CLU_053146_2_2_11"/>
<evidence type="ECO:0000259" key="3">
    <source>
        <dbReference type="PROSITE" id="PS50966"/>
    </source>
</evidence>
<dbReference type="Proteomes" id="UP000019754">
    <property type="component" value="Unassembled WGS sequence"/>
</dbReference>
<dbReference type="PROSITE" id="PS50966">
    <property type="entry name" value="ZF_SWIM"/>
    <property type="match status" value="1"/>
</dbReference>
<protein>
    <recommendedName>
        <fullName evidence="3">SWIM-type domain-containing protein</fullName>
    </recommendedName>
</protein>
<dbReference type="AlphaFoldDB" id="A0A022KVK0"/>
<keyword evidence="1" id="KW-0863">Zinc-finger</keyword>
<dbReference type="Pfam" id="PF04434">
    <property type="entry name" value="SWIM"/>
    <property type="match status" value="1"/>
</dbReference>
<dbReference type="GO" id="GO:0008270">
    <property type="term" value="F:zinc ion binding"/>
    <property type="evidence" value="ECO:0007669"/>
    <property type="project" value="UniProtKB-KW"/>
</dbReference>
<dbReference type="STRING" id="1249481.D641_0110810"/>
<comment type="caution">
    <text evidence="4">The sequence shown here is derived from an EMBL/GenBank/DDBJ whole genome shotgun (WGS) entry which is preliminary data.</text>
</comment>
<name>A0A022KVK0_9MICO</name>